<dbReference type="InterPro" id="IPR001841">
    <property type="entry name" value="Znf_RING"/>
</dbReference>
<feature type="region of interest" description="Disordered" evidence="5">
    <location>
        <begin position="178"/>
        <end position="260"/>
    </location>
</feature>
<feature type="domain" description="RING-type" evidence="6">
    <location>
        <begin position="14"/>
        <end position="58"/>
    </location>
</feature>
<protein>
    <submittedName>
        <fullName evidence="7">Novel protein with RING finger domain</fullName>
    </submittedName>
    <submittedName>
        <fullName evidence="9">Uncharacterized protein LOC368754</fullName>
    </submittedName>
</protein>
<reference evidence="7" key="2">
    <citation type="submission" date="2009-01" db="EMBL/GenBank/DDBJ databases">
        <authorList>
            <person name="Hammond S."/>
        </authorList>
    </citation>
    <scope>NUCLEOTIDE SEQUENCE</scope>
</reference>
<feature type="compositionally biased region" description="Polar residues" evidence="5">
    <location>
        <begin position="178"/>
        <end position="189"/>
    </location>
</feature>
<evidence type="ECO:0000313" key="10">
    <source>
        <dbReference type="ZFIN" id="ZDB-GENE-030616-180"/>
    </source>
</evidence>
<dbReference type="AGR" id="ZFIN:ZDB-GENE-030616-180"/>
<evidence type="ECO:0000313" key="9">
    <source>
        <dbReference type="RefSeq" id="NP_001005315.1"/>
    </source>
</evidence>
<evidence type="ECO:0000256" key="3">
    <source>
        <dbReference type="ARBA" id="ARBA00022833"/>
    </source>
</evidence>
<feature type="compositionally biased region" description="Basic and acidic residues" evidence="5">
    <location>
        <begin position="196"/>
        <end position="206"/>
    </location>
</feature>
<proteinExistence type="predicted"/>
<dbReference type="GO" id="GO:0008270">
    <property type="term" value="F:zinc ion binding"/>
    <property type="evidence" value="ECO:0007669"/>
    <property type="project" value="UniProtKB-KW"/>
</dbReference>
<keyword evidence="8" id="KW-1185">Reference proteome</keyword>
<dbReference type="PROSITE" id="PS50089">
    <property type="entry name" value="ZF_RING_2"/>
    <property type="match status" value="1"/>
</dbReference>
<dbReference type="GeneID" id="368754"/>
<dbReference type="ZFIN" id="ZDB-GENE-030616-180">
    <property type="gene designation" value="si:busm1-163l24.4"/>
</dbReference>
<sequence length="278" mass="31770">MADKSLEDLDPFTCPICLDALKDPVTIPCGHNYCMSCIKHYWEKNGSRDTGYTCPECRKTFSPRPALNKNTMFAEVVERFKNTGLQDTSPARYMTPVHTERQNCTSQNPKDSRILPEMDRTHLRYDSPREKHTVIVVAGEPKGNICSRHRTAPGVCSQFCASCFDEAWREHKAFSAAPQMTQKLESRTTLVKHEHRSRDKTTGRDRKTSKKRVHASGHRSGHTRGARKGRESHRRKRSGHRRDSHEHKHHAGHRKRRLGVLVMAGNGTQRTILDKIGL</sequence>
<feature type="compositionally biased region" description="Basic residues" evidence="5">
    <location>
        <begin position="247"/>
        <end position="258"/>
    </location>
</feature>
<evidence type="ECO:0000313" key="8">
    <source>
        <dbReference type="Proteomes" id="UP000000437"/>
    </source>
</evidence>
<dbReference type="PANTHER" id="PTHR25465:SF14">
    <property type="entry name" value="E3 UBIQUITIN-PROTEIN LIGASE TRIM65"/>
    <property type="match status" value="1"/>
</dbReference>
<evidence type="ECO:0000256" key="1">
    <source>
        <dbReference type="ARBA" id="ARBA00022723"/>
    </source>
</evidence>
<dbReference type="PROSITE" id="PS00518">
    <property type="entry name" value="ZF_RING_1"/>
    <property type="match status" value="1"/>
</dbReference>
<dbReference type="EMBL" id="AL591669">
    <property type="protein sequence ID" value="CAD59179.1"/>
    <property type="molecule type" value="Genomic_DNA"/>
</dbReference>
<keyword evidence="3" id="KW-0862">Zinc</keyword>
<dbReference type="SUPFAM" id="SSF57850">
    <property type="entry name" value="RING/U-box"/>
    <property type="match status" value="1"/>
</dbReference>
<name>Q8AW62_DANRE</name>
<keyword evidence="2 4" id="KW-0863">Zinc-finger</keyword>
<evidence type="ECO:0000313" key="7">
    <source>
        <dbReference type="EMBL" id="CAD59179.1"/>
    </source>
</evidence>
<feature type="compositionally biased region" description="Basic residues" evidence="5">
    <location>
        <begin position="207"/>
        <end position="240"/>
    </location>
</feature>
<dbReference type="InterPro" id="IPR017907">
    <property type="entry name" value="Znf_RING_CS"/>
</dbReference>
<dbReference type="PhylomeDB" id="Q8AW62"/>
<dbReference type="Gene3D" id="3.30.40.10">
    <property type="entry name" value="Zinc/RING finger domain, C3HC4 (zinc finger)"/>
    <property type="match status" value="1"/>
</dbReference>
<dbReference type="OrthoDB" id="6105938at2759"/>
<evidence type="ECO:0000256" key="2">
    <source>
        <dbReference type="ARBA" id="ARBA00022771"/>
    </source>
</evidence>
<reference evidence="9" key="4">
    <citation type="submission" date="2025-04" db="UniProtKB">
        <authorList>
            <consortium name="RefSeq"/>
        </authorList>
    </citation>
    <scope>IDENTIFICATION</scope>
</reference>
<evidence type="ECO:0000256" key="5">
    <source>
        <dbReference type="SAM" id="MobiDB-lite"/>
    </source>
</evidence>
<organism evidence="7">
    <name type="scientific">Danio rerio</name>
    <name type="common">Zebrafish</name>
    <name type="synonym">Brachydanio rerio</name>
    <dbReference type="NCBI Taxonomy" id="7955"/>
    <lineage>
        <taxon>Eukaryota</taxon>
        <taxon>Metazoa</taxon>
        <taxon>Chordata</taxon>
        <taxon>Craniata</taxon>
        <taxon>Vertebrata</taxon>
        <taxon>Euteleostomi</taxon>
        <taxon>Actinopterygii</taxon>
        <taxon>Neopterygii</taxon>
        <taxon>Teleostei</taxon>
        <taxon>Ostariophysi</taxon>
        <taxon>Cypriniformes</taxon>
        <taxon>Danionidae</taxon>
        <taxon>Danioninae</taxon>
        <taxon>Danio</taxon>
    </lineage>
</organism>
<dbReference type="InterPro" id="IPR013083">
    <property type="entry name" value="Znf_RING/FYVE/PHD"/>
</dbReference>
<gene>
    <name evidence="9 10" type="primary">si:busm1-163l24.4</name>
    <name evidence="9" type="synonym">si:dz163l24.4</name>
    <name evidence="7" type="ORF">dZ163L24.4-001</name>
</gene>
<dbReference type="RefSeq" id="NP_001005315.1">
    <property type="nucleotide sequence ID" value="NM_001005315.1"/>
</dbReference>
<reference evidence="8" key="3">
    <citation type="journal article" date="2013" name="Nature">
        <title>The zebrafish reference genome sequence and its relationship to the human genome.</title>
        <authorList>
            <consortium name="Genome Reference Consortium Zebrafish"/>
            <person name="Howe K."/>
            <person name="Clark M.D."/>
            <person name="Torroja C.F."/>
            <person name="Torrance J."/>
            <person name="Berthelot C."/>
            <person name="Muffato M."/>
            <person name="Collins J.E."/>
            <person name="Humphray S."/>
            <person name="McLaren K."/>
            <person name="Matthews L."/>
            <person name="McLaren S."/>
            <person name="Sealy I."/>
            <person name="Caccamo M."/>
            <person name="Churcher C."/>
            <person name="Scott C."/>
            <person name="Barrett J.C."/>
            <person name="Koch R."/>
            <person name="Rauch G.J."/>
            <person name="White S."/>
            <person name="Chow W."/>
            <person name="Kilian B."/>
            <person name="Quintais L.T."/>
            <person name="Guerra-Assuncao J.A."/>
            <person name="Zhou Y."/>
            <person name="Gu Y."/>
            <person name="Yen J."/>
            <person name="Vogel J.H."/>
            <person name="Eyre T."/>
            <person name="Redmond S."/>
            <person name="Banerjee R."/>
            <person name="Chi J."/>
            <person name="Fu B."/>
            <person name="Langley E."/>
            <person name="Maguire S.F."/>
            <person name="Laird G.K."/>
            <person name="Lloyd D."/>
            <person name="Kenyon E."/>
            <person name="Donaldson S."/>
            <person name="Sehra H."/>
            <person name="Almeida-King J."/>
            <person name="Loveland J."/>
            <person name="Trevanion S."/>
            <person name="Jones M."/>
            <person name="Quail M."/>
            <person name="Willey D."/>
            <person name="Hunt A."/>
            <person name="Burton J."/>
            <person name="Sims S."/>
            <person name="McLay K."/>
            <person name="Plumb B."/>
            <person name="Davis J."/>
            <person name="Clee C."/>
            <person name="Oliver K."/>
            <person name="Clark R."/>
            <person name="Riddle C."/>
            <person name="Elliot D."/>
            <person name="Eliott D."/>
            <person name="Threadgold G."/>
            <person name="Harden G."/>
            <person name="Ware D."/>
            <person name="Begum S."/>
            <person name="Mortimore B."/>
            <person name="Mortimer B."/>
            <person name="Kerry G."/>
            <person name="Heath P."/>
            <person name="Phillimore B."/>
            <person name="Tracey A."/>
            <person name="Corby N."/>
            <person name="Dunn M."/>
            <person name="Johnson C."/>
            <person name="Wood J."/>
            <person name="Clark S."/>
            <person name="Pelan S."/>
            <person name="Griffiths G."/>
            <person name="Smith M."/>
            <person name="Glithero R."/>
            <person name="Howden P."/>
            <person name="Barker N."/>
            <person name="Lloyd C."/>
            <person name="Stevens C."/>
            <person name="Harley J."/>
            <person name="Holt K."/>
            <person name="Panagiotidis G."/>
            <person name="Lovell J."/>
            <person name="Beasley H."/>
            <person name="Henderson C."/>
            <person name="Gordon D."/>
            <person name="Auger K."/>
            <person name="Wright D."/>
            <person name="Collins J."/>
            <person name="Raisen C."/>
            <person name="Dyer L."/>
            <person name="Leung K."/>
            <person name="Robertson L."/>
            <person name="Ambridge K."/>
            <person name="Leongamornlert D."/>
            <person name="McGuire S."/>
            <person name="Gilderthorp R."/>
            <person name="Griffiths C."/>
            <person name="Manthravadi D."/>
            <person name="Nichol S."/>
            <person name="Barker G."/>
            <person name="Whitehead S."/>
            <person name="Kay M."/>
            <person name="Brown J."/>
            <person name="Murnane C."/>
            <person name="Gray E."/>
            <person name="Humphries M."/>
            <person name="Sycamore N."/>
            <person name="Barker D."/>
            <person name="Saunders D."/>
            <person name="Wallis J."/>
            <person name="Babbage A."/>
            <person name="Hammond S."/>
            <person name="Mashreghi-Mohammadi M."/>
            <person name="Barr L."/>
            <person name="Martin S."/>
            <person name="Wray P."/>
            <person name="Ellington A."/>
            <person name="Matthews N."/>
            <person name="Ellwood M."/>
            <person name="Woodmansey R."/>
            <person name="Clark G."/>
            <person name="Cooper J."/>
            <person name="Cooper J."/>
            <person name="Tromans A."/>
            <person name="Grafham D."/>
            <person name="Skuce C."/>
            <person name="Pandian R."/>
            <person name="Andrews R."/>
            <person name="Harrison E."/>
            <person name="Kimberley A."/>
            <person name="Garnett J."/>
            <person name="Fosker N."/>
            <person name="Hall R."/>
            <person name="Garner P."/>
            <person name="Kelly D."/>
            <person name="Bird C."/>
            <person name="Palmer S."/>
            <person name="Gehring I."/>
            <person name="Berger A."/>
            <person name="Dooley C.M."/>
            <person name="Ersan-Urun Z."/>
            <person name="Eser C."/>
            <person name="Geiger H."/>
            <person name="Geisler M."/>
            <person name="Karotki L."/>
            <person name="Kirn A."/>
            <person name="Konantz J."/>
            <person name="Konantz M."/>
            <person name="Oberlander M."/>
            <person name="Rudolph-Geiger S."/>
            <person name="Teucke M."/>
            <person name="Lanz C."/>
            <person name="Raddatz G."/>
            <person name="Osoegawa K."/>
            <person name="Zhu B."/>
            <person name="Rapp A."/>
            <person name="Widaa S."/>
            <person name="Langford C."/>
            <person name="Yang F."/>
            <person name="Schuster S.C."/>
            <person name="Carter N.P."/>
            <person name="Harrow J."/>
            <person name="Ning Z."/>
            <person name="Herrero J."/>
            <person name="Searle S.M."/>
            <person name="Enright A."/>
            <person name="Geisler R."/>
            <person name="Plasterk R.H."/>
            <person name="Lee C."/>
            <person name="Westerfield M."/>
            <person name="de Jong P.J."/>
            <person name="Zon L.I."/>
            <person name="Postlethwait J.H."/>
            <person name="Nusslein-Volhard C."/>
            <person name="Hubbard T.J."/>
            <person name="Roest Crollius H."/>
            <person name="Rogers J."/>
            <person name="Stemple D.L."/>
        </authorList>
    </citation>
    <scope>NUCLEOTIDE SEQUENCE [LARGE SCALE GENOMIC DNA]</scope>
</reference>
<accession>Q8AW62</accession>
<dbReference type="KEGG" id="dre:368754"/>
<dbReference type="Pfam" id="PF15227">
    <property type="entry name" value="zf-C3HC4_4"/>
    <property type="match status" value="1"/>
</dbReference>
<evidence type="ECO:0000256" key="4">
    <source>
        <dbReference type="PROSITE-ProRule" id="PRU00175"/>
    </source>
</evidence>
<dbReference type="Proteomes" id="UP000000437">
    <property type="component" value="Chromosome 3"/>
</dbReference>
<reference evidence="9" key="1">
    <citation type="journal article" date="2004" name="Proc. Natl. Acad. Sci. U.S.A.">
        <title>Hematopoietic gene expression profile in zebrafish kidney marrow.</title>
        <authorList>
            <person name="Song H.D."/>
            <person name="Sun X.J."/>
            <person name="Deng M."/>
            <person name="Zhang G.W."/>
            <person name="Zhou Y."/>
            <person name="Wu X.Y."/>
            <person name="Sheng Y."/>
            <person name="Chen Y."/>
            <person name="Ruan Z."/>
            <person name="Jiang C.L."/>
            <person name="Fan H.Y."/>
            <person name="Zon L.I."/>
            <person name="Kanki J.P."/>
            <person name="Liu T.X."/>
            <person name="Look A.T."/>
            <person name="Chen Z."/>
        </authorList>
    </citation>
    <scope>NUCLEOTIDE SEQUENCE</scope>
</reference>
<evidence type="ECO:0000259" key="6">
    <source>
        <dbReference type="PROSITE" id="PS50089"/>
    </source>
</evidence>
<dbReference type="PANTHER" id="PTHR25465">
    <property type="entry name" value="B-BOX DOMAIN CONTAINING"/>
    <property type="match status" value="1"/>
</dbReference>
<dbReference type="SMART" id="SM00184">
    <property type="entry name" value="RING"/>
    <property type="match status" value="1"/>
</dbReference>
<dbReference type="AlphaFoldDB" id="Q8AW62"/>
<dbReference type="InterPro" id="IPR051051">
    <property type="entry name" value="E3_ubiq-ligase_TRIM/RNF"/>
</dbReference>
<keyword evidence="1" id="KW-0479">Metal-binding</keyword>